<evidence type="ECO:0000256" key="8">
    <source>
        <dbReference type="SAM" id="Phobius"/>
    </source>
</evidence>
<evidence type="ECO:0000256" key="5">
    <source>
        <dbReference type="ARBA" id="ARBA00023136"/>
    </source>
</evidence>
<keyword evidence="3 8" id="KW-0812">Transmembrane</keyword>
<accession>A0AAD8ABV4</accession>
<sequence>MLNLFADLVAGEIDIIAGVLVDVSPIYAFSDPTVRYGYETYRWFVPCPNQIARVQRVTKIFSASAWIMMGFVLMLCSIVIWCQMSKQNSRKLRKDTFSQYFLTVWAILLGVSAPNIPNFIQERIFFMMFVIYSFAISTVFQAFFTTFLIEPGYEVKFQNIEHLVKSNISYGETTSAKVASSFFDYQEYKKFKHTITCPNYTYCAEKVLSSKTATLLYDNFATYIGWKKGLGDGNKMLCFLDEIIVSVGLTVGISKGSPLLHMFNNYLTRCIEGGIMEVYWSRLKHEVNLQVNDTHDGNTEFFVFSMIHLSPVFILLILGYSFSATVLIGEIITKCCKTSNRQNLER</sequence>
<proteinExistence type="predicted"/>
<evidence type="ECO:0000256" key="4">
    <source>
        <dbReference type="ARBA" id="ARBA00022989"/>
    </source>
</evidence>
<dbReference type="AlphaFoldDB" id="A0AAD8ABV4"/>
<evidence type="ECO:0000313" key="9">
    <source>
        <dbReference type="EMBL" id="KAJ9595845.1"/>
    </source>
</evidence>
<dbReference type="GO" id="GO:0005886">
    <property type="term" value="C:plasma membrane"/>
    <property type="evidence" value="ECO:0007669"/>
    <property type="project" value="UniProtKB-SubCell"/>
</dbReference>
<keyword evidence="7" id="KW-0325">Glycoprotein</keyword>
<evidence type="ECO:0000256" key="2">
    <source>
        <dbReference type="ARBA" id="ARBA00022475"/>
    </source>
</evidence>
<reference evidence="9" key="2">
    <citation type="submission" date="2023-05" db="EMBL/GenBank/DDBJ databases">
        <authorList>
            <person name="Fouks B."/>
        </authorList>
    </citation>
    <scope>NUCLEOTIDE SEQUENCE</scope>
    <source>
        <strain evidence="9">Stay&amp;Tobe</strain>
        <tissue evidence="9">Testes</tissue>
    </source>
</reference>
<evidence type="ECO:0008006" key="11">
    <source>
        <dbReference type="Google" id="ProtNLM"/>
    </source>
</evidence>
<dbReference type="PANTHER" id="PTHR42643">
    <property type="entry name" value="IONOTROPIC RECEPTOR 20A-RELATED"/>
    <property type="match status" value="1"/>
</dbReference>
<dbReference type="EMBL" id="JASPKZ010002310">
    <property type="protein sequence ID" value="KAJ9595845.1"/>
    <property type="molecule type" value="Genomic_DNA"/>
</dbReference>
<evidence type="ECO:0000256" key="6">
    <source>
        <dbReference type="ARBA" id="ARBA00023170"/>
    </source>
</evidence>
<feature type="transmembrane region" description="Helical" evidence="8">
    <location>
        <begin position="125"/>
        <end position="149"/>
    </location>
</feature>
<name>A0AAD8ABV4_DIPPU</name>
<keyword evidence="4 8" id="KW-1133">Transmembrane helix</keyword>
<dbReference type="Proteomes" id="UP001233999">
    <property type="component" value="Unassembled WGS sequence"/>
</dbReference>
<keyword evidence="10" id="KW-1185">Reference proteome</keyword>
<feature type="transmembrane region" description="Helical" evidence="8">
    <location>
        <begin position="96"/>
        <end position="113"/>
    </location>
</feature>
<dbReference type="Gene3D" id="1.10.287.70">
    <property type="match status" value="1"/>
</dbReference>
<dbReference type="SUPFAM" id="SSF53850">
    <property type="entry name" value="Periplasmic binding protein-like II"/>
    <property type="match status" value="1"/>
</dbReference>
<dbReference type="InterPro" id="IPR052192">
    <property type="entry name" value="Insect_Ionotropic_Sensory_Rcpt"/>
</dbReference>
<evidence type="ECO:0000256" key="3">
    <source>
        <dbReference type="ARBA" id="ARBA00022692"/>
    </source>
</evidence>
<evidence type="ECO:0000313" key="10">
    <source>
        <dbReference type="Proteomes" id="UP001233999"/>
    </source>
</evidence>
<organism evidence="9 10">
    <name type="scientific">Diploptera punctata</name>
    <name type="common">Pacific beetle cockroach</name>
    <dbReference type="NCBI Taxonomy" id="6984"/>
    <lineage>
        <taxon>Eukaryota</taxon>
        <taxon>Metazoa</taxon>
        <taxon>Ecdysozoa</taxon>
        <taxon>Arthropoda</taxon>
        <taxon>Hexapoda</taxon>
        <taxon>Insecta</taxon>
        <taxon>Pterygota</taxon>
        <taxon>Neoptera</taxon>
        <taxon>Polyneoptera</taxon>
        <taxon>Dictyoptera</taxon>
        <taxon>Blattodea</taxon>
        <taxon>Blaberoidea</taxon>
        <taxon>Blaberidae</taxon>
        <taxon>Diplopterinae</taxon>
        <taxon>Diploptera</taxon>
    </lineage>
</organism>
<gene>
    <name evidence="9" type="ORF">L9F63_012968</name>
</gene>
<comment type="caution">
    <text evidence="9">The sequence shown here is derived from an EMBL/GenBank/DDBJ whole genome shotgun (WGS) entry which is preliminary data.</text>
</comment>
<feature type="transmembrane region" description="Helical" evidence="8">
    <location>
        <begin position="63"/>
        <end position="84"/>
    </location>
</feature>
<keyword evidence="2" id="KW-1003">Cell membrane</keyword>
<protein>
    <recommendedName>
        <fullName evidence="11">Ionotropic glutamate receptor C-terminal domain-containing protein</fullName>
    </recommendedName>
</protein>
<comment type="subcellular location">
    <subcellularLocation>
        <location evidence="1">Cell membrane</location>
        <topology evidence="1">Multi-pass membrane protein</topology>
    </subcellularLocation>
</comment>
<evidence type="ECO:0000256" key="1">
    <source>
        <dbReference type="ARBA" id="ARBA00004651"/>
    </source>
</evidence>
<evidence type="ECO:0000256" key="7">
    <source>
        <dbReference type="ARBA" id="ARBA00023180"/>
    </source>
</evidence>
<feature type="transmembrane region" description="Helical" evidence="8">
    <location>
        <begin position="312"/>
        <end position="332"/>
    </location>
</feature>
<keyword evidence="5 8" id="KW-0472">Membrane</keyword>
<reference evidence="9" key="1">
    <citation type="journal article" date="2023" name="IScience">
        <title>Live-bearing cockroach genome reveals convergent evolutionary mechanisms linked to viviparity in insects and beyond.</title>
        <authorList>
            <person name="Fouks B."/>
            <person name="Harrison M.C."/>
            <person name="Mikhailova A.A."/>
            <person name="Marchal E."/>
            <person name="English S."/>
            <person name="Carruthers M."/>
            <person name="Jennings E.C."/>
            <person name="Chiamaka E.L."/>
            <person name="Frigard R.A."/>
            <person name="Pippel M."/>
            <person name="Attardo G.M."/>
            <person name="Benoit J.B."/>
            <person name="Bornberg-Bauer E."/>
            <person name="Tobe S.S."/>
        </authorList>
    </citation>
    <scope>NUCLEOTIDE SEQUENCE</scope>
    <source>
        <strain evidence="9">Stay&amp;Tobe</strain>
    </source>
</reference>
<dbReference type="PANTHER" id="PTHR42643:SF38">
    <property type="entry name" value="IONOTROPIC RECEPTOR 100A"/>
    <property type="match status" value="1"/>
</dbReference>
<keyword evidence="6" id="KW-0675">Receptor</keyword>